<evidence type="ECO:0000313" key="3">
    <source>
        <dbReference type="EMBL" id="KAF7359060.1"/>
    </source>
</evidence>
<keyword evidence="4" id="KW-1185">Reference proteome</keyword>
<evidence type="ECO:0000256" key="2">
    <source>
        <dbReference type="SAM" id="SignalP"/>
    </source>
</evidence>
<feature type="chain" id="PRO_5034137908" evidence="2">
    <location>
        <begin position="19"/>
        <end position="289"/>
    </location>
</feature>
<dbReference type="OrthoDB" id="2310204at2759"/>
<feature type="signal peptide" evidence="2">
    <location>
        <begin position="1"/>
        <end position="18"/>
    </location>
</feature>
<accession>A0A8H6YJH6</accession>
<evidence type="ECO:0000313" key="4">
    <source>
        <dbReference type="Proteomes" id="UP000623467"/>
    </source>
</evidence>
<dbReference type="AlphaFoldDB" id="A0A8H6YJH6"/>
<evidence type="ECO:0000256" key="1">
    <source>
        <dbReference type="SAM" id="MobiDB-lite"/>
    </source>
</evidence>
<comment type="caution">
    <text evidence="3">The sequence shown here is derived from an EMBL/GenBank/DDBJ whole genome shotgun (WGS) entry which is preliminary data.</text>
</comment>
<feature type="region of interest" description="Disordered" evidence="1">
    <location>
        <begin position="210"/>
        <end position="240"/>
    </location>
</feature>
<sequence>MLSSTSLLFLILALPVLATPPAQRPFSTELVSGIEDEIPVAWIDPRILGGQLLDFTTKTRGEPLNVIISGASDPFILTDEGFIAYVASIGYAKECMGLHMGHIHLANLGDGDGRKPEALLFRQHYRMPGWGTCWESIAGGHHFRAWRQNGTEGNSGAWFLGASKEEDSRRRHTIVANGYNLGRDWLVEQALAGSELWIRNGPAPQLWVPAPGDNDMPPRSRTADDLPPSEVTPEGWPWPGTGGERLQWRAEVDWVSGLLEPGRKGVNHGIAQDGRIAVLTVLRVQSDFD</sequence>
<organism evidence="3 4">
    <name type="scientific">Mycena sanguinolenta</name>
    <dbReference type="NCBI Taxonomy" id="230812"/>
    <lineage>
        <taxon>Eukaryota</taxon>
        <taxon>Fungi</taxon>
        <taxon>Dikarya</taxon>
        <taxon>Basidiomycota</taxon>
        <taxon>Agaricomycotina</taxon>
        <taxon>Agaricomycetes</taxon>
        <taxon>Agaricomycetidae</taxon>
        <taxon>Agaricales</taxon>
        <taxon>Marasmiineae</taxon>
        <taxon>Mycenaceae</taxon>
        <taxon>Mycena</taxon>
    </lineage>
</organism>
<dbReference type="Proteomes" id="UP000623467">
    <property type="component" value="Unassembled WGS sequence"/>
</dbReference>
<reference evidence="3" key="1">
    <citation type="submission" date="2020-05" db="EMBL/GenBank/DDBJ databases">
        <title>Mycena genomes resolve the evolution of fungal bioluminescence.</title>
        <authorList>
            <person name="Tsai I.J."/>
        </authorList>
    </citation>
    <scope>NUCLEOTIDE SEQUENCE</scope>
    <source>
        <strain evidence="3">160909Yilan</strain>
    </source>
</reference>
<name>A0A8H6YJH6_9AGAR</name>
<keyword evidence="2" id="KW-0732">Signal</keyword>
<dbReference type="EMBL" id="JACAZH010000009">
    <property type="protein sequence ID" value="KAF7359060.1"/>
    <property type="molecule type" value="Genomic_DNA"/>
</dbReference>
<gene>
    <name evidence="3" type="ORF">MSAN_01247000</name>
</gene>
<protein>
    <submittedName>
        <fullName evidence="3">Uncharacterized protein</fullName>
    </submittedName>
</protein>
<proteinExistence type="predicted"/>